<feature type="compositionally biased region" description="Low complexity" evidence="1">
    <location>
        <begin position="206"/>
        <end position="223"/>
    </location>
</feature>
<dbReference type="AlphaFoldDB" id="R8BLV1"/>
<feature type="region of interest" description="Disordered" evidence="1">
    <location>
        <begin position="156"/>
        <end position="404"/>
    </location>
</feature>
<keyword evidence="3" id="KW-1185">Reference proteome</keyword>
<reference evidence="3" key="1">
    <citation type="journal article" date="2013" name="Genome Announc.">
        <title>Draft genome sequence of the ascomycete Phaeoacremonium aleophilum strain UCR-PA7, a causal agent of the esca disease complex in grapevines.</title>
        <authorList>
            <person name="Blanco-Ulate B."/>
            <person name="Rolshausen P."/>
            <person name="Cantu D."/>
        </authorList>
    </citation>
    <scope>NUCLEOTIDE SEQUENCE [LARGE SCALE GENOMIC DNA]</scope>
    <source>
        <strain evidence="3">UCR-PA7</strain>
    </source>
</reference>
<feature type="compositionally biased region" description="Acidic residues" evidence="1">
    <location>
        <begin position="374"/>
        <end position="384"/>
    </location>
</feature>
<dbReference type="RefSeq" id="XP_007914898.1">
    <property type="nucleotide sequence ID" value="XM_007916707.1"/>
</dbReference>
<dbReference type="GeneID" id="19324587"/>
<dbReference type="HOGENOM" id="CLU_048145_0_0_1"/>
<name>R8BLV1_PHAM7</name>
<dbReference type="KEGG" id="tmn:UCRPA7_4164"/>
<feature type="compositionally biased region" description="Polar residues" evidence="1">
    <location>
        <begin position="264"/>
        <end position="280"/>
    </location>
</feature>
<evidence type="ECO:0000256" key="1">
    <source>
        <dbReference type="SAM" id="MobiDB-lite"/>
    </source>
</evidence>
<dbReference type="Proteomes" id="UP000014074">
    <property type="component" value="Unassembled WGS sequence"/>
</dbReference>
<dbReference type="eggNOG" id="ENOG502SS7G">
    <property type="taxonomic scope" value="Eukaryota"/>
</dbReference>
<sequence>MSLAPPAAKDGFSYAGDSIYVEASGHNRHRRATIPELKAHFKGSSDVKDPPAHWYEAQLLHYGLPPSKAKGTAKMRLVEAVSKGKIAVPAHIQKLETDLKKEWTKSESEAKKALKPQAIPASATKGTKRKADTTVVTATNINLNLSFSVNSAGSVQIQSAVQPKKKAKIAGSSTAEKAPKQPVKAPASTAKKAPVAKIKEQKTSPAVSSKAVTTKSTPASKATKISKPKESKAANSALKVPNEKADRKTPRKPQTARRGGATAGNRTKTSGQVATPSSSKAPPLPCTKQTARRGGTSAAGNAKGPSRAGQQPSHEFSHTPVKMKQTALRGGMQGGGRATIPSASFGTTEDYDEPPPPYTEFPDENLDEAANGNSEDEGYDDEYSDLDRDGMDVEDDYDGNDSEEELAPLGLLNGRYDIECSALSAASQDLDVDSGLILTLDGNSLWGSFDICGINGIFRLPERPWQSSHEGLRIAWRGNDDEGNTFRGDDHRGDIWFLGGGRIKGEILSEYDGWYEFHGQRISGQETRSEISAWSMRQQWDELDW</sequence>
<proteinExistence type="predicted"/>
<evidence type="ECO:0000313" key="2">
    <source>
        <dbReference type="EMBL" id="EOO00338.1"/>
    </source>
</evidence>
<feature type="region of interest" description="Disordered" evidence="1">
    <location>
        <begin position="107"/>
        <end position="131"/>
    </location>
</feature>
<organism evidence="2 3">
    <name type="scientific">Phaeoacremonium minimum (strain UCR-PA7)</name>
    <name type="common">Esca disease fungus</name>
    <name type="synonym">Togninia minima</name>
    <dbReference type="NCBI Taxonomy" id="1286976"/>
    <lineage>
        <taxon>Eukaryota</taxon>
        <taxon>Fungi</taxon>
        <taxon>Dikarya</taxon>
        <taxon>Ascomycota</taxon>
        <taxon>Pezizomycotina</taxon>
        <taxon>Sordariomycetes</taxon>
        <taxon>Sordariomycetidae</taxon>
        <taxon>Togniniales</taxon>
        <taxon>Togniniaceae</taxon>
        <taxon>Phaeoacremonium</taxon>
    </lineage>
</organism>
<gene>
    <name evidence="2" type="ORF">UCRPA7_4164</name>
</gene>
<protein>
    <submittedName>
        <fullName evidence="2">Uncharacterized protein</fullName>
    </submittedName>
</protein>
<accession>R8BLV1</accession>
<feature type="compositionally biased region" description="Acidic residues" evidence="1">
    <location>
        <begin position="392"/>
        <end position="404"/>
    </location>
</feature>
<dbReference type="OrthoDB" id="4121058at2759"/>
<dbReference type="EMBL" id="KB933099">
    <property type="protein sequence ID" value="EOO00338.1"/>
    <property type="molecule type" value="Genomic_DNA"/>
</dbReference>
<evidence type="ECO:0000313" key="3">
    <source>
        <dbReference type="Proteomes" id="UP000014074"/>
    </source>
</evidence>